<dbReference type="InterPro" id="IPR015679">
    <property type="entry name" value="PLipase_D_fam"/>
</dbReference>
<dbReference type="CDD" id="cd09104">
    <property type="entry name" value="PLDc_vPLD1_2_like_1"/>
    <property type="match status" value="1"/>
</dbReference>
<keyword evidence="4" id="KW-0442">Lipid degradation</keyword>
<dbReference type="GO" id="GO:0004630">
    <property type="term" value="F:phospholipase D activity"/>
    <property type="evidence" value="ECO:0007669"/>
    <property type="project" value="UniProtKB-EC"/>
</dbReference>
<dbReference type="InParanoid" id="D3BB21"/>
<dbReference type="EMBL" id="ADBJ01000025">
    <property type="protein sequence ID" value="EFA81758.1"/>
    <property type="molecule type" value="Genomic_DNA"/>
</dbReference>
<feature type="region of interest" description="Disordered" evidence="6">
    <location>
        <begin position="669"/>
        <end position="690"/>
    </location>
</feature>
<keyword evidence="5" id="KW-0443">Lipid metabolism</keyword>
<dbReference type="CDD" id="cd09105">
    <property type="entry name" value="PLDc_vPLD1_2_like_2"/>
    <property type="match status" value="1"/>
</dbReference>
<evidence type="ECO:0000256" key="4">
    <source>
        <dbReference type="ARBA" id="ARBA00022963"/>
    </source>
</evidence>
<name>D3BB21_HETP5</name>
<dbReference type="RefSeq" id="XP_020433875.1">
    <property type="nucleotide sequence ID" value="XM_020576626.1"/>
</dbReference>
<dbReference type="AlphaFoldDB" id="D3BB21"/>
<dbReference type="OMA" id="SCLKQIT"/>
<feature type="domain" description="PLD phosphodiesterase" evidence="7">
    <location>
        <begin position="618"/>
        <end position="650"/>
    </location>
</feature>
<evidence type="ECO:0000256" key="5">
    <source>
        <dbReference type="ARBA" id="ARBA00023098"/>
    </source>
</evidence>
<protein>
    <recommendedName>
        <fullName evidence="1">phospholipase D</fullName>
        <ecNumber evidence="1">3.1.4.4</ecNumber>
    </recommendedName>
</protein>
<dbReference type="EC" id="3.1.4.4" evidence="1"/>
<proteinExistence type="predicted"/>
<feature type="compositionally biased region" description="Basic residues" evidence="6">
    <location>
        <begin position="427"/>
        <end position="436"/>
    </location>
</feature>
<evidence type="ECO:0000256" key="6">
    <source>
        <dbReference type="SAM" id="MobiDB-lite"/>
    </source>
</evidence>
<dbReference type="SUPFAM" id="SSF56024">
    <property type="entry name" value="Phospholipase D/nuclease"/>
    <property type="match status" value="2"/>
</dbReference>
<feature type="domain" description="PLD phosphodiesterase" evidence="7">
    <location>
        <begin position="893"/>
        <end position="920"/>
    </location>
</feature>
<evidence type="ECO:0000256" key="2">
    <source>
        <dbReference type="ARBA" id="ARBA00022737"/>
    </source>
</evidence>
<dbReference type="STRING" id="670386.D3BB21"/>
<keyword evidence="9" id="KW-1185">Reference proteome</keyword>
<dbReference type="GeneID" id="31361237"/>
<evidence type="ECO:0000313" key="9">
    <source>
        <dbReference type="Proteomes" id="UP000001396"/>
    </source>
</evidence>
<gene>
    <name evidence="8" type="ORF">PPL_05753</name>
</gene>
<organism evidence="8 9">
    <name type="scientific">Heterostelium pallidum (strain ATCC 26659 / Pp 5 / PN500)</name>
    <name type="common">Cellular slime mold</name>
    <name type="synonym">Polysphondylium pallidum</name>
    <dbReference type="NCBI Taxonomy" id="670386"/>
    <lineage>
        <taxon>Eukaryota</taxon>
        <taxon>Amoebozoa</taxon>
        <taxon>Evosea</taxon>
        <taxon>Eumycetozoa</taxon>
        <taxon>Dictyostelia</taxon>
        <taxon>Acytosteliales</taxon>
        <taxon>Acytosteliaceae</taxon>
        <taxon>Heterostelium</taxon>
    </lineage>
</organism>
<dbReference type="FunCoup" id="D3BB21">
    <property type="interactions" value="41"/>
</dbReference>
<evidence type="ECO:0000259" key="7">
    <source>
        <dbReference type="PROSITE" id="PS50035"/>
    </source>
</evidence>
<dbReference type="Gene3D" id="3.30.870.10">
    <property type="entry name" value="Endonuclease Chain A"/>
    <property type="match status" value="2"/>
</dbReference>
<feature type="compositionally biased region" description="Low complexity" evidence="6">
    <location>
        <begin position="230"/>
        <end position="240"/>
    </location>
</feature>
<keyword evidence="2" id="KW-0677">Repeat</keyword>
<comment type="caution">
    <text evidence="8">The sequence shown here is derived from an EMBL/GenBank/DDBJ whole genome shotgun (WGS) entry which is preliminary data.</text>
</comment>
<dbReference type="Proteomes" id="UP000001396">
    <property type="component" value="Unassembled WGS sequence"/>
</dbReference>
<feature type="region of interest" description="Disordered" evidence="6">
    <location>
        <begin position="224"/>
        <end position="286"/>
    </location>
</feature>
<keyword evidence="3" id="KW-0378">Hydrolase</keyword>
<dbReference type="InterPro" id="IPR001736">
    <property type="entry name" value="PLipase_D/transphosphatidylase"/>
</dbReference>
<sequence length="1043" mass="118687">MFVLQIHSVTFYNPSTQTKPRNVFLDISNENQPSRRYFVGRFSTSSTKSCESIVHVSKTPITVHLSYGPLMYHDLGPQTIYDFLYEDISHLGQKKFLTFGRRGPLYHVCYSISPVKYSYGFALSKISCLKQITSGKDELYAEVEFNNSPQSIGSGPTNKYHLGSFVSHDMTEIHSVHNLTFSTLVNFVITFYVKTKFAEYILGTLKFTPAHELNAPSDQSVLKRKHSIASNSNTTGSSNSLFHRGGSLSSSSTQHNQPPPSPQLNQSNPPSMSVGQHTPSDSGVIDDRMTGLTAILNQPSEIPKQDYSGRPVSQNEEVIPSPLNQAASDKKINREKGGLLFYRATSDDKVHTFLQDDYSTTKRITLSSPEGNGSYEFVFSLNKTDFMLTSQAHNQSDGDDIDSSNNRTEKHPTMRHSAPSLSEKRSEHLHHHHHHTGLNTSEEAPTEISNNTFSLITENNEVEVLIDGLQTFRRYFESMMNAEHSISILAWELSFSFGLVLTKNVKSGLPSLASDQAKWITLEDVLLSKAMSGVNVRIIVWRHELLSHLTRFLYLGEVTIEREVAKLERRCKKLSIPCKVFNTTTDDMSSIDQSYIDEYSTNVDGGITIVIAGNPQGILSSHHEKLVLVDAECPDHCIAFTGGFDIARGRYDQPLHQIPRPYLLNTLLNSPTTEQQKRQQSTKPPRYSGSNIQPVLRQIRFLWHDIQISLRGDSAQYLKLHFNQRWIHAFTQNVLLTRSKTIPKDIILKPCTKVHQPLSSIVVEHNDPAPLYKQCAVRLFRTWKGVLDNNLLFDDYGKMILNAKEFLYVEHQYPFQNFTLTYYMCEALKANPKLHILIVTPVKTDLPSGLVGELFDWSQDHIIRHLHLIYSVAPDRVGIYGLVRQDEESNRLKPIYIHSKLILVDDQLFNVGSTNMDNMSFFHSSELTASIVDPKLARETRVRLAKEHLGDHYTNAIENSFLEMFNAFKKISDLNYERLRYKRLMIGRPVALAPIDKYEFLLKKIYYPNKFAKILYKLGVDTDEWIGKVVNPSIWLQKFKPKL</sequence>
<dbReference type="PROSITE" id="PS50035">
    <property type="entry name" value="PLD"/>
    <property type="match status" value="2"/>
</dbReference>
<dbReference type="GO" id="GO:0009395">
    <property type="term" value="P:phospholipid catabolic process"/>
    <property type="evidence" value="ECO:0007669"/>
    <property type="project" value="TreeGrafter"/>
</dbReference>
<dbReference type="SMART" id="SM00155">
    <property type="entry name" value="PLDc"/>
    <property type="match status" value="2"/>
</dbReference>
<reference evidence="8 9" key="1">
    <citation type="journal article" date="2011" name="Genome Res.">
        <title>Phylogeny-wide analysis of social amoeba genomes highlights ancient origins for complex intercellular communication.</title>
        <authorList>
            <person name="Heidel A.J."/>
            <person name="Lawal H.M."/>
            <person name="Felder M."/>
            <person name="Schilde C."/>
            <person name="Helps N.R."/>
            <person name="Tunggal B."/>
            <person name="Rivero F."/>
            <person name="John U."/>
            <person name="Schleicher M."/>
            <person name="Eichinger L."/>
            <person name="Platzer M."/>
            <person name="Noegel A.A."/>
            <person name="Schaap P."/>
            <person name="Gloeckner G."/>
        </authorList>
    </citation>
    <scope>NUCLEOTIDE SEQUENCE [LARGE SCALE GENOMIC DNA]</scope>
    <source>
        <strain evidence="9">ATCC 26659 / Pp 5 / PN500</strain>
    </source>
</reference>
<evidence type="ECO:0000256" key="3">
    <source>
        <dbReference type="ARBA" id="ARBA00022801"/>
    </source>
</evidence>
<dbReference type="PANTHER" id="PTHR18896:SF168">
    <property type="entry name" value="PHOSPHOLIPASE D"/>
    <property type="match status" value="1"/>
</dbReference>
<evidence type="ECO:0000313" key="8">
    <source>
        <dbReference type="EMBL" id="EFA81758.1"/>
    </source>
</evidence>
<dbReference type="PANTHER" id="PTHR18896">
    <property type="entry name" value="PHOSPHOLIPASE D"/>
    <property type="match status" value="1"/>
</dbReference>
<accession>D3BB21</accession>
<feature type="region of interest" description="Disordered" evidence="6">
    <location>
        <begin position="392"/>
        <end position="445"/>
    </location>
</feature>
<evidence type="ECO:0000256" key="1">
    <source>
        <dbReference type="ARBA" id="ARBA00012027"/>
    </source>
</evidence>